<dbReference type="AlphaFoldDB" id="A0A2G2WQQ2"/>
<evidence type="ECO:0000256" key="1">
    <source>
        <dbReference type="SAM" id="MobiDB-lite"/>
    </source>
</evidence>
<dbReference type="OrthoDB" id="1304856at2759"/>
<comment type="caution">
    <text evidence="2">The sequence shown here is derived from an EMBL/GenBank/DDBJ whole genome shotgun (WGS) entry which is preliminary data.</text>
</comment>
<accession>A0A2G2WQQ2</accession>
<protein>
    <submittedName>
        <fullName evidence="2">Uncharacterized protein</fullName>
    </submittedName>
</protein>
<dbReference type="STRING" id="33114.A0A2G2WQQ2"/>
<evidence type="ECO:0000313" key="3">
    <source>
        <dbReference type="Proteomes" id="UP000224567"/>
    </source>
</evidence>
<gene>
    <name evidence="2" type="ORF">CQW23_11796</name>
</gene>
<feature type="compositionally biased region" description="Polar residues" evidence="1">
    <location>
        <begin position="420"/>
        <end position="430"/>
    </location>
</feature>
<feature type="region of interest" description="Disordered" evidence="1">
    <location>
        <begin position="217"/>
        <end position="241"/>
    </location>
</feature>
<dbReference type="PANTHER" id="PTHR35358">
    <property type="entry name" value="OS06G0711100 PROTEIN"/>
    <property type="match status" value="1"/>
</dbReference>
<dbReference type="InterPro" id="IPR007942">
    <property type="entry name" value="PLipase-like"/>
</dbReference>
<evidence type="ECO:0000313" key="2">
    <source>
        <dbReference type="EMBL" id="PHT47588.1"/>
    </source>
</evidence>
<dbReference type="Pfam" id="PF05278">
    <property type="entry name" value="PEARLI-4"/>
    <property type="match status" value="1"/>
</dbReference>
<organism evidence="2 3">
    <name type="scientific">Capsicum baccatum</name>
    <name type="common">Peruvian pepper</name>
    <dbReference type="NCBI Taxonomy" id="33114"/>
    <lineage>
        <taxon>Eukaryota</taxon>
        <taxon>Viridiplantae</taxon>
        <taxon>Streptophyta</taxon>
        <taxon>Embryophyta</taxon>
        <taxon>Tracheophyta</taxon>
        <taxon>Spermatophyta</taxon>
        <taxon>Magnoliopsida</taxon>
        <taxon>eudicotyledons</taxon>
        <taxon>Gunneridae</taxon>
        <taxon>Pentapetalae</taxon>
        <taxon>asterids</taxon>
        <taxon>lamiids</taxon>
        <taxon>Solanales</taxon>
        <taxon>Solanaceae</taxon>
        <taxon>Solanoideae</taxon>
        <taxon>Capsiceae</taxon>
        <taxon>Capsicum</taxon>
    </lineage>
</organism>
<proteinExistence type="predicted"/>
<dbReference type="EMBL" id="MLFT02000005">
    <property type="protein sequence ID" value="PHT47588.1"/>
    <property type="molecule type" value="Genomic_DNA"/>
</dbReference>
<name>A0A2G2WQQ2_CAPBA</name>
<feature type="compositionally biased region" description="Polar residues" evidence="1">
    <location>
        <begin position="225"/>
        <end position="234"/>
    </location>
</feature>
<feature type="region of interest" description="Disordered" evidence="1">
    <location>
        <begin position="415"/>
        <end position="445"/>
    </location>
</feature>
<reference evidence="3" key="2">
    <citation type="journal article" date="2017" name="J. Anim. Genet.">
        <title>Multiple reference genome sequences of hot pepper reveal the massive evolution of plant disease resistance genes by retroduplication.</title>
        <authorList>
            <person name="Kim S."/>
            <person name="Park J."/>
            <person name="Yeom S.-I."/>
            <person name="Kim Y.-M."/>
            <person name="Seo E."/>
            <person name="Kim K.-T."/>
            <person name="Kim M.-S."/>
            <person name="Lee J.M."/>
            <person name="Cheong K."/>
            <person name="Shin H.-S."/>
            <person name="Kim S.-B."/>
            <person name="Han K."/>
            <person name="Lee J."/>
            <person name="Park M."/>
            <person name="Lee H.-A."/>
            <person name="Lee H.-Y."/>
            <person name="Lee Y."/>
            <person name="Oh S."/>
            <person name="Lee J.H."/>
            <person name="Choi E."/>
            <person name="Choi E."/>
            <person name="Lee S.E."/>
            <person name="Jeon J."/>
            <person name="Kim H."/>
            <person name="Choi G."/>
            <person name="Song H."/>
            <person name="Lee J."/>
            <person name="Lee S.-C."/>
            <person name="Kwon J.-K."/>
            <person name="Lee H.-Y."/>
            <person name="Koo N."/>
            <person name="Hong Y."/>
            <person name="Kim R.W."/>
            <person name="Kang W.-H."/>
            <person name="Huh J.H."/>
            <person name="Kang B.-C."/>
            <person name="Yang T.-J."/>
            <person name="Lee Y.-H."/>
            <person name="Bennetzen J.L."/>
            <person name="Choi D."/>
        </authorList>
    </citation>
    <scope>NUCLEOTIDE SEQUENCE [LARGE SCALE GENOMIC DNA]</scope>
    <source>
        <strain evidence="3">cv. PBC81</strain>
    </source>
</reference>
<reference evidence="2 3" key="1">
    <citation type="journal article" date="2017" name="Genome Biol.">
        <title>New reference genome sequences of hot pepper reveal the massive evolution of plant disease-resistance genes by retroduplication.</title>
        <authorList>
            <person name="Kim S."/>
            <person name="Park J."/>
            <person name="Yeom S.I."/>
            <person name="Kim Y.M."/>
            <person name="Seo E."/>
            <person name="Kim K.T."/>
            <person name="Kim M.S."/>
            <person name="Lee J.M."/>
            <person name="Cheong K."/>
            <person name="Shin H.S."/>
            <person name="Kim S.B."/>
            <person name="Han K."/>
            <person name="Lee J."/>
            <person name="Park M."/>
            <person name="Lee H.A."/>
            <person name="Lee H.Y."/>
            <person name="Lee Y."/>
            <person name="Oh S."/>
            <person name="Lee J.H."/>
            <person name="Choi E."/>
            <person name="Choi E."/>
            <person name="Lee S.E."/>
            <person name="Jeon J."/>
            <person name="Kim H."/>
            <person name="Choi G."/>
            <person name="Song H."/>
            <person name="Lee J."/>
            <person name="Lee S.C."/>
            <person name="Kwon J.K."/>
            <person name="Lee H.Y."/>
            <person name="Koo N."/>
            <person name="Hong Y."/>
            <person name="Kim R.W."/>
            <person name="Kang W.H."/>
            <person name="Huh J.H."/>
            <person name="Kang B.C."/>
            <person name="Yang T.J."/>
            <person name="Lee Y.H."/>
            <person name="Bennetzen J.L."/>
            <person name="Choi D."/>
        </authorList>
    </citation>
    <scope>NUCLEOTIDE SEQUENCE [LARGE SCALE GENOMIC DNA]</scope>
    <source>
        <strain evidence="3">cv. PBC81</strain>
    </source>
</reference>
<keyword evidence="3" id="KW-1185">Reference proteome</keyword>
<dbReference type="Proteomes" id="UP000224567">
    <property type="component" value="Unassembled WGS sequence"/>
</dbReference>
<dbReference type="PANTHER" id="PTHR35358:SF18">
    <property type="entry name" value="PHOSPHOLIPASE-LIKE PROTEIN-RELATED"/>
    <property type="match status" value="1"/>
</dbReference>
<sequence length="562" mass="62428">MDALARASVSKEVREKRALEIGNVLLKHPTASKAEILEKLDSMGLFSNTKESNFCKSYEEQRKRKKAPTQEEDSVDKVVEEHGEELIGCTVKIWWPIDKVSGRSVMEHAVKEFEEVLYEDGAHEILDLTEEHWELVEEEDNASLPIQEIVPGPSDLSDSDMPLVCFIRNIRKKKKGKATADPTTPSTIVAPFLDQPIKLLGKDPIMTDMKRCEKEKNGKIGWNDGAQSSSTSTRDSPEASEEDVATAEALLELGYAVSISKNSNLPESSKRPCKRKNFLSQEECLVVVDCFVTSCGCFVFSLDCLVSFGIRAIIDFVPTKSILDLSRSLLVVLSVAGVSFFFTITSRIKIQVGFLFCVVVVRIQRVGRSNFLAIMEAILAHLDAISQDMAKANAGLEKISSDMSTILERLEQVESRRNSRVSTPETLPQTINPPRPPQGKSTDDVCSERVDVHGYRVLACSAPILDAIFAKYGDIAENCHNKSPYTRGFLLDVVCDAVRELKTGAVRSSSVKAMKDIASVAKDANVDVTWLQQYLNEISEDEEMERTRRAEFLNSLFPTSSS</sequence>